<dbReference type="AlphaFoldDB" id="A0A316UXJ1"/>
<dbReference type="Pfam" id="PF09830">
    <property type="entry name" value="ATP_transf"/>
    <property type="match status" value="1"/>
</dbReference>
<organism evidence="4 5">
    <name type="scientific">Jaminaea rosea</name>
    <dbReference type="NCBI Taxonomy" id="1569628"/>
    <lineage>
        <taxon>Eukaryota</taxon>
        <taxon>Fungi</taxon>
        <taxon>Dikarya</taxon>
        <taxon>Basidiomycota</taxon>
        <taxon>Ustilaginomycotina</taxon>
        <taxon>Exobasidiomycetes</taxon>
        <taxon>Microstromatales</taxon>
        <taxon>Microstromatales incertae sedis</taxon>
        <taxon>Jaminaea</taxon>
    </lineage>
</organism>
<gene>
    <name evidence="4" type="ORF">BDZ90DRAFT_229063</name>
</gene>
<proteinExistence type="predicted"/>
<evidence type="ECO:0000259" key="3">
    <source>
        <dbReference type="Pfam" id="PF19327"/>
    </source>
</evidence>
<evidence type="ECO:0000259" key="2">
    <source>
        <dbReference type="Pfam" id="PF09830"/>
    </source>
</evidence>
<dbReference type="OrthoDB" id="10267950at2759"/>
<dbReference type="STRING" id="1569628.A0A316UXJ1"/>
<feature type="domain" description="ATP adenylyltransferase C-terminal" evidence="2">
    <location>
        <begin position="219"/>
        <end position="349"/>
    </location>
</feature>
<dbReference type="InterPro" id="IPR043171">
    <property type="entry name" value="Ap4A_phos1/2-like"/>
</dbReference>
<feature type="compositionally biased region" description="Basic and acidic residues" evidence="1">
    <location>
        <begin position="63"/>
        <end position="80"/>
    </location>
</feature>
<dbReference type="Proteomes" id="UP000245884">
    <property type="component" value="Unassembled WGS sequence"/>
</dbReference>
<evidence type="ECO:0000313" key="4">
    <source>
        <dbReference type="EMBL" id="PWN30026.1"/>
    </source>
</evidence>
<feature type="compositionally biased region" description="Polar residues" evidence="1">
    <location>
        <begin position="84"/>
        <end position="95"/>
    </location>
</feature>
<name>A0A316UXJ1_9BASI</name>
<dbReference type="EMBL" id="KZ819662">
    <property type="protein sequence ID" value="PWN30026.1"/>
    <property type="molecule type" value="Genomic_DNA"/>
</dbReference>
<dbReference type="PANTHER" id="PTHR38420:SF1">
    <property type="entry name" value="PUTATIVE (AFU_ORTHOLOGUE AFUA_5G14690)-RELATED"/>
    <property type="match status" value="1"/>
</dbReference>
<feature type="domain" description="Ap4A phosphorylase 1/2 N-terminal" evidence="3">
    <location>
        <begin position="11"/>
        <end position="190"/>
    </location>
</feature>
<dbReference type="Gene3D" id="3.30.428.70">
    <property type="match status" value="1"/>
</dbReference>
<dbReference type="InterPro" id="IPR009163">
    <property type="entry name" value="Ap4A_phos1/2"/>
</dbReference>
<reference evidence="4 5" key="1">
    <citation type="journal article" date="2018" name="Mol. Biol. Evol.">
        <title>Broad Genomic Sampling Reveals a Smut Pathogenic Ancestry of the Fungal Clade Ustilaginomycotina.</title>
        <authorList>
            <person name="Kijpornyongpan T."/>
            <person name="Mondo S.J."/>
            <person name="Barry K."/>
            <person name="Sandor L."/>
            <person name="Lee J."/>
            <person name="Lipzen A."/>
            <person name="Pangilinan J."/>
            <person name="LaButti K."/>
            <person name="Hainaut M."/>
            <person name="Henrissat B."/>
            <person name="Grigoriev I.V."/>
            <person name="Spatafora J.W."/>
            <person name="Aime M.C."/>
        </authorList>
    </citation>
    <scope>NUCLEOTIDE SEQUENCE [LARGE SCALE GENOMIC DNA]</scope>
    <source>
        <strain evidence="4 5">MCA 5214</strain>
    </source>
</reference>
<dbReference type="RefSeq" id="XP_025364638.1">
    <property type="nucleotide sequence ID" value="XM_025504895.1"/>
</dbReference>
<evidence type="ECO:0000256" key="1">
    <source>
        <dbReference type="SAM" id="MobiDB-lite"/>
    </source>
</evidence>
<dbReference type="InterPro" id="IPR036265">
    <property type="entry name" value="HIT-like_sf"/>
</dbReference>
<evidence type="ECO:0000313" key="5">
    <source>
        <dbReference type="Proteomes" id="UP000245884"/>
    </source>
</evidence>
<protein>
    <submittedName>
        <fullName evidence="4">Uncharacterized protein</fullName>
    </submittedName>
</protein>
<dbReference type="GeneID" id="37026718"/>
<dbReference type="InterPro" id="IPR045759">
    <property type="entry name" value="Ap4A_phos1/2_N"/>
</dbReference>
<feature type="region of interest" description="Disordered" evidence="1">
    <location>
        <begin position="63"/>
        <end position="98"/>
    </location>
</feature>
<dbReference type="InterPro" id="IPR019200">
    <property type="entry name" value="ATP_adenylylTrfase_C"/>
</dbReference>
<dbReference type="Pfam" id="PF19327">
    <property type="entry name" value="Ap4A_phos_N"/>
    <property type="match status" value="1"/>
</dbReference>
<dbReference type="GO" id="GO:0005524">
    <property type="term" value="F:ATP binding"/>
    <property type="evidence" value="ECO:0007669"/>
    <property type="project" value="InterPro"/>
</dbReference>
<dbReference type="GO" id="GO:0009117">
    <property type="term" value="P:nucleotide metabolic process"/>
    <property type="evidence" value="ECO:0007669"/>
    <property type="project" value="InterPro"/>
</dbReference>
<keyword evidence="5" id="KW-1185">Reference proteome</keyword>
<sequence length="368" mass="40643">MSSTTPANDLPANLASLLRSRYESALASGSAFFYPSEVHNLEQSAGNITLNWTVRRCEALRQKAEEKRRKAEQGGEREPMPTKPAQQEGGQNPNDVFSPPYDQHLLIAELGDHHTLLLNKFALIPEHFLLVTRAFRSQALPPQPETLALSYRILASLPSEDPAQRLCFFNCGPDSGASQPHCHMQFVDLKEGGGVLIEGLLDRIERDGKEMETVHALPLPYQHFVHLLPSNLKSLPPTEVEAKMGMILMKLLDAMFSARSAAMEQDPEATIPQSRPSWNLLLTHRAMHLIPRSQEDFPLEKENEPSEEVGPLSLNALCFAGHLVTKSNEEVERIRKREGGVAMILAEVGRKPVGDVTVAATGTEGGDQ</sequence>
<accession>A0A316UXJ1</accession>
<dbReference type="GO" id="GO:0003877">
    <property type="term" value="F:ATP:ADP adenylyltransferase activity"/>
    <property type="evidence" value="ECO:0007669"/>
    <property type="project" value="InterPro"/>
</dbReference>
<dbReference type="PANTHER" id="PTHR38420">
    <property type="entry name" value="AP-4-A PHOSPHORYLASE II"/>
    <property type="match status" value="1"/>
</dbReference>
<dbReference type="SUPFAM" id="SSF54197">
    <property type="entry name" value="HIT-like"/>
    <property type="match status" value="1"/>
</dbReference>